<dbReference type="CTD" id="9805747"/>
<evidence type="ECO:0000313" key="5">
    <source>
        <dbReference type="Proteomes" id="UP000483820"/>
    </source>
</evidence>
<dbReference type="InterPro" id="IPR016186">
    <property type="entry name" value="C-type_lectin-like/link_sf"/>
</dbReference>
<dbReference type="Gene3D" id="3.10.100.10">
    <property type="entry name" value="Mannose-Binding Protein A, subunit A"/>
    <property type="match status" value="1"/>
</dbReference>
<reference evidence="4 5" key="1">
    <citation type="submission" date="2019-12" db="EMBL/GenBank/DDBJ databases">
        <title>Chromosome-level assembly of the Caenorhabditis remanei genome.</title>
        <authorList>
            <person name="Teterina A.A."/>
            <person name="Willis J.H."/>
            <person name="Phillips P.C."/>
        </authorList>
    </citation>
    <scope>NUCLEOTIDE SEQUENCE [LARGE SCALE GENOMIC DNA]</scope>
    <source>
        <strain evidence="4 5">PX506</strain>
        <tissue evidence="4">Whole organism</tissue>
    </source>
</reference>
<dbReference type="Proteomes" id="UP000483820">
    <property type="component" value="Chromosome I"/>
</dbReference>
<dbReference type="PANTHER" id="PTHR47517">
    <property type="entry name" value="C-TYPE LECTIN-RELATED"/>
    <property type="match status" value="1"/>
</dbReference>
<dbReference type="GeneID" id="9805747"/>
<dbReference type="SUPFAM" id="SSF56436">
    <property type="entry name" value="C-type lectin-like"/>
    <property type="match status" value="1"/>
</dbReference>
<comment type="caution">
    <text evidence="4">The sequence shown here is derived from an EMBL/GenBank/DDBJ whole genome shotgun (WGS) entry which is preliminary data.</text>
</comment>
<evidence type="ECO:0000313" key="4">
    <source>
        <dbReference type="EMBL" id="KAF1771698.1"/>
    </source>
</evidence>
<evidence type="ECO:0000256" key="2">
    <source>
        <dbReference type="SAM" id="SignalP"/>
    </source>
</evidence>
<organism evidence="4 5">
    <name type="scientific">Caenorhabditis remanei</name>
    <name type="common">Caenorhabditis vulgaris</name>
    <dbReference type="NCBI Taxonomy" id="31234"/>
    <lineage>
        <taxon>Eukaryota</taxon>
        <taxon>Metazoa</taxon>
        <taxon>Ecdysozoa</taxon>
        <taxon>Nematoda</taxon>
        <taxon>Chromadorea</taxon>
        <taxon>Rhabditida</taxon>
        <taxon>Rhabditina</taxon>
        <taxon>Rhabditomorpha</taxon>
        <taxon>Rhabditoidea</taxon>
        <taxon>Rhabditidae</taxon>
        <taxon>Peloderinae</taxon>
        <taxon>Caenorhabditis</taxon>
    </lineage>
</organism>
<sequence length="242" mass="26471">MNPSLLLFLSLIGITVSIIVGGGGGGRGHFDDDSRHYSGGRDSSDSSDSHEHHPHPHRPPRPHKPHPPRELTKCPDNWILFKRPQGNWCVNVFTNVQTWQSAEDICKVYGAVLTGLQTNEERLKLAEKARLITAPLTDHSYMWLGAKRKPECPRLGVCPKPDTFYWTDGATTGTEGFGWVSTQPDGQVYGAYGVQACAAMLVFTSGYNTGGTNQNIHGQLDDAYCQIQPKPVTLAACGKKAT</sequence>
<accession>A0A6A5HUP8</accession>
<evidence type="ECO:0000259" key="3">
    <source>
        <dbReference type="PROSITE" id="PS50041"/>
    </source>
</evidence>
<dbReference type="EMBL" id="WUAV01000001">
    <property type="protein sequence ID" value="KAF1771698.1"/>
    <property type="molecule type" value="Genomic_DNA"/>
</dbReference>
<dbReference type="KEGG" id="crq:GCK72_003525"/>
<proteinExistence type="predicted"/>
<name>A0A6A5HUP8_CAERE</name>
<gene>
    <name evidence="4" type="ORF">GCK72_003525</name>
</gene>
<dbReference type="CDD" id="cd00037">
    <property type="entry name" value="CLECT"/>
    <property type="match status" value="1"/>
</dbReference>
<protein>
    <recommendedName>
        <fullName evidence="3">C-type lectin domain-containing protein</fullName>
    </recommendedName>
</protein>
<dbReference type="InterPro" id="IPR001304">
    <property type="entry name" value="C-type_lectin-like"/>
</dbReference>
<evidence type="ECO:0000256" key="1">
    <source>
        <dbReference type="SAM" id="MobiDB-lite"/>
    </source>
</evidence>
<feature type="compositionally biased region" description="Basic and acidic residues" evidence="1">
    <location>
        <begin position="42"/>
        <end position="51"/>
    </location>
</feature>
<feature type="compositionally biased region" description="Basic residues" evidence="1">
    <location>
        <begin position="52"/>
        <end position="66"/>
    </location>
</feature>
<feature type="chain" id="PRO_5025505262" description="C-type lectin domain-containing protein" evidence="2">
    <location>
        <begin position="18"/>
        <end position="242"/>
    </location>
</feature>
<feature type="domain" description="C-type lectin" evidence="3">
    <location>
        <begin position="85"/>
        <end position="226"/>
    </location>
</feature>
<feature type="signal peptide" evidence="2">
    <location>
        <begin position="1"/>
        <end position="17"/>
    </location>
</feature>
<feature type="region of interest" description="Disordered" evidence="1">
    <location>
        <begin position="30"/>
        <end position="69"/>
    </location>
</feature>
<keyword evidence="2" id="KW-0732">Signal</keyword>
<dbReference type="RefSeq" id="XP_003107403.2">
    <property type="nucleotide sequence ID" value="XM_003107355.2"/>
</dbReference>
<dbReference type="PROSITE" id="PS50041">
    <property type="entry name" value="C_TYPE_LECTIN_2"/>
    <property type="match status" value="1"/>
</dbReference>
<dbReference type="PANTHER" id="PTHR47517:SF2">
    <property type="entry name" value="C-TYPE LECTIN DOMAIN-CONTAINING PROTEIN"/>
    <property type="match status" value="1"/>
</dbReference>
<dbReference type="SMART" id="SM00034">
    <property type="entry name" value="CLECT"/>
    <property type="match status" value="1"/>
</dbReference>
<dbReference type="InterPro" id="IPR016187">
    <property type="entry name" value="CTDL_fold"/>
</dbReference>
<dbReference type="AlphaFoldDB" id="A0A6A5HUP8"/>